<proteinExistence type="predicted"/>
<feature type="signal peptide" evidence="3">
    <location>
        <begin position="1"/>
        <end position="27"/>
    </location>
</feature>
<keyword evidence="3" id="KW-0732">Signal</keyword>
<name>A0A0D6MIJ3_9PROT</name>
<dbReference type="SUPFAM" id="SSF63829">
    <property type="entry name" value="Calcium-dependent phosphotriesterase"/>
    <property type="match status" value="1"/>
</dbReference>
<dbReference type="AlphaFoldDB" id="A0A0D6MIJ3"/>
<dbReference type="PANTHER" id="PTHR10009:SF18">
    <property type="entry name" value="PROTEIN YELLOW-LIKE PROTEIN"/>
    <property type="match status" value="1"/>
</dbReference>
<dbReference type="PANTHER" id="PTHR10009">
    <property type="entry name" value="PROTEIN YELLOW-RELATED"/>
    <property type="match status" value="1"/>
</dbReference>
<evidence type="ECO:0000313" key="5">
    <source>
        <dbReference type="Proteomes" id="UP000032679"/>
    </source>
</evidence>
<accession>A0A0D6MIJ3</accession>
<sequence length="370" mass="40413">MKRKRRWIAFAPFAGAVALMLLSSARAAPALQTIITSDRVMNAVTVSDDGRIFISFPYWGGGKATGPSVTELDHRNRPHPYPDANWNAWPRTHDAAHSFVRVNAIRIGPDGKLWVVDSGEANVGGKENPPDGARPKLVAIDLSHNTVDHVIPLDRAVTPHSYIDDLRFAGPFLFLTDAGDPALVVIDTRDGSERRVLQHARSTTDERDMMAEGHVLTTGGKPARIQADQIETAPDGHTVYFQPSSGPLFAAPAAALEDPNLSEAQLEAQVRQVYDTPTTGGTAIDGNGNLYVSDVDHLKILKISPDGRASTLIADPRLVWADAMWIDSHGRLWIPAVQLDRTATFQPDGQSRVKLPVAIYRMDMHLKPAR</sequence>
<keyword evidence="5" id="KW-1185">Reference proteome</keyword>
<dbReference type="Proteomes" id="UP000032679">
    <property type="component" value="Unassembled WGS sequence"/>
</dbReference>
<comment type="caution">
    <text evidence="4">The sequence shown here is derived from an EMBL/GenBank/DDBJ whole genome shotgun (WGS) entry which is preliminary data.</text>
</comment>
<dbReference type="GO" id="GO:0005576">
    <property type="term" value="C:extracellular region"/>
    <property type="evidence" value="ECO:0007669"/>
    <property type="project" value="UniProtKB-SubCell"/>
</dbReference>
<dbReference type="Gene3D" id="2.120.10.30">
    <property type="entry name" value="TolB, C-terminal domain"/>
    <property type="match status" value="1"/>
</dbReference>
<organism evidence="4 5">
    <name type="scientific">Tanticharoenia sakaeratensis NBRC 103193</name>
    <dbReference type="NCBI Taxonomy" id="1231623"/>
    <lineage>
        <taxon>Bacteria</taxon>
        <taxon>Pseudomonadati</taxon>
        <taxon>Pseudomonadota</taxon>
        <taxon>Alphaproteobacteria</taxon>
        <taxon>Acetobacterales</taxon>
        <taxon>Acetobacteraceae</taxon>
        <taxon>Tanticharoenia</taxon>
    </lineage>
</organism>
<keyword evidence="2" id="KW-0964">Secreted</keyword>
<protein>
    <recommendedName>
        <fullName evidence="6">Major royal jelly protein</fullName>
    </recommendedName>
</protein>
<comment type="subcellular location">
    <subcellularLocation>
        <location evidence="1">Secreted</location>
    </subcellularLocation>
</comment>
<reference evidence="4 5" key="1">
    <citation type="submission" date="2012-10" db="EMBL/GenBank/DDBJ databases">
        <title>Genome sequencing of Tanticharoenia sakaeratensis NBRC 103193.</title>
        <authorList>
            <person name="Azuma Y."/>
            <person name="Hadano H."/>
            <person name="Hirakawa H."/>
            <person name="Matsushita K."/>
        </authorList>
    </citation>
    <scope>NUCLEOTIDE SEQUENCE [LARGE SCALE GENOMIC DNA]</scope>
    <source>
        <strain evidence="4 5">NBRC 103193</strain>
    </source>
</reference>
<gene>
    <name evidence="4" type="ORF">Tasa_009_242</name>
</gene>
<dbReference type="STRING" id="1231623.Tasa_009_242"/>
<dbReference type="EMBL" id="BALE01000009">
    <property type="protein sequence ID" value="GAN53447.1"/>
    <property type="molecule type" value="Genomic_DNA"/>
</dbReference>
<evidence type="ECO:0000256" key="3">
    <source>
        <dbReference type="SAM" id="SignalP"/>
    </source>
</evidence>
<dbReference type="Pfam" id="PF03022">
    <property type="entry name" value="MRJP"/>
    <property type="match status" value="1"/>
</dbReference>
<dbReference type="InterPro" id="IPR017996">
    <property type="entry name" value="MRJP/yellow-related"/>
</dbReference>
<evidence type="ECO:0008006" key="6">
    <source>
        <dbReference type="Google" id="ProtNLM"/>
    </source>
</evidence>
<evidence type="ECO:0000313" key="4">
    <source>
        <dbReference type="EMBL" id="GAN53447.1"/>
    </source>
</evidence>
<feature type="chain" id="PRO_5002307860" description="Major royal jelly protein" evidence="3">
    <location>
        <begin position="28"/>
        <end position="370"/>
    </location>
</feature>
<evidence type="ECO:0000256" key="1">
    <source>
        <dbReference type="ARBA" id="ARBA00004613"/>
    </source>
</evidence>
<dbReference type="InterPro" id="IPR011042">
    <property type="entry name" value="6-blade_b-propeller_TolB-like"/>
</dbReference>
<evidence type="ECO:0000256" key="2">
    <source>
        <dbReference type="ARBA" id="ARBA00022525"/>
    </source>
</evidence>